<evidence type="ECO:0000256" key="1">
    <source>
        <dbReference type="ARBA" id="ARBA00022723"/>
    </source>
</evidence>
<keyword evidence="6" id="KW-1185">Reference proteome</keyword>
<dbReference type="CDD" id="cd01335">
    <property type="entry name" value="Radical_SAM"/>
    <property type="match status" value="1"/>
</dbReference>
<dbReference type="SFLD" id="SFLDS00029">
    <property type="entry name" value="Radical_SAM"/>
    <property type="match status" value="1"/>
</dbReference>
<dbReference type="PANTHER" id="PTHR43432">
    <property type="entry name" value="SLR0285 PROTEIN"/>
    <property type="match status" value="1"/>
</dbReference>
<dbReference type="RefSeq" id="WP_142949104.1">
    <property type="nucleotide sequence ID" value="NZ_ARXR01000016.1"/>
</dbReference>
<dbReference type="InterPro" id="IPR007197">
    <property type="entry name" value="rSAM"/>
</dbReference>
<dbReference type="Gene3D" id="3.80.30.30">
    <property type="match status" value="1"/>
</dbReference>
<keyword evidence="1" id="KW-0479">Metal-binding</keyword>
<reference evidence="5 6" key="1">
    <citation type="submission" date="2012-09" db="EMBL/GenBank/DDBJ databases">
        <title>Genome Sequence of alkane-degrading Bacterium Alcanivorax venustensis ISO4.</title>
        <authorList>
            <person name="Lai Q."/>
            <person name="Shao Z."/>
        </authorList>
    </citation>
    <scope>NUCLEOTIDE SEQUENCE [LARGE SCALE GENOMIC DNA]</scope>
    <source>
        <strain evidence="5 6">ISO4</strain>
    </source>
</reference>
<dbReference type="SUPFAM" id="SSF102114">
    <property type="entry name" value="Radical SAM enzymes"/>
    <property type="match status" value="1"/>
</dbReference>
<evidence type="ECO:0000256" key="2">
    <source>
        <dbReference type="ARBA" id="ARBA00023004"/>
    </source>
</evidence>
<comment type="caution">
    <text evidence="5">The sequence shown here is derived from an EMBL/GenBank/DDBJ whole genome shotgun (WGS) entry which is preliminary data.</text>
</comment>
<accession>A0ABS0AH79</accession>
<dbReference type="InterPro" id="IPR040086">
    <property type="entry name" value="MJ0683-like"/>
</dbReference>
<dbReference type="Proteomes" id="UP000644441">
    <property type="component" value="Unassembled WGS sequence"/>
</dbReference>
<organism evidence="5 6">
    <name type="scientific">Alloalcanivorax venustensis ISO4</name>
    <dbReference type="NCBI Taxonomy" id="1177184"/>
    <lineage>
        <taxon>Bacteria</taxon>
        <taxon>Pseudomonadati</taxon>
        <taxon>Pseudomonadota</taxon>
        <taxon>Gammaproteobacteria</taxon>
        <taxon>Oceanospirillales</taxon>
        <taxon>Alcanivoracaceae</taxon>
        <taxon>Alloalcanivorax</taxon>
    </lineage>
</organism>
<sequence length="348" mass="39063">MATSASNRGTLSRHPGRFQVTTVVSDEADTARPTRYHREQARSIITHNQSPDLHFDSSINPYRGCEHGCIYCFARPNHAYVDLSPGQDFEAEIFCKDNAAEVLRDTLRKPGYRCRPLVIGTATDPYQPVERERLITREILQVLAECRHPFSLITKSALVLRDLDLIAPMAVEGRASVAVSVTTLDNRLKNQLEPRASGGRERLKTVRELARAGVPVTVLVAPLIPFINDQELEDIVEQVAAAGARSAGYVALRLPHEVGPLWEEWLQRHYPERAERVMSALKEMHGGASYDSRWHHRQRGQGPMAELLARRFQVACQRHGLAPRESFTLDSSAFRPPGLAGQMHLWEA</sequence>
<dbReference type="SFLD" id="SFLDG01084">
    <property type="entry name" value="Uncharacterised_Radical_SAM_Su"/>
    <property type="match status" value="1"/>
</dbReference>
<evidence type="ECO:0000313" key="5">
    <source>
        <dbReference type="EMBL" id="MBF5053472.1"/>
    </source>
</evidence>
<dbReference type="PROSITE" id="PS51918">
    <property type="entry name" value="RADICAL_SAM"/>
    <property type="match status" value="1"/>
</dbReference>
<dbReference type="InterPro" id="IPR006638">
    <property type="entry name" value="Elp3/MiaA/NifB-like_rSAM"/>
</dbReference>
<gene>
    <name evidence="5" type="ORF">ISO4_02074</name>
</gene>
<dbReference type="InterPro" id="IPR058240">
    <property type="entry name" value="rSAM_sf"/>
</dbReference>
<dbReference type="EMBL" id="ARXR01000016">
    <property type="protein sequence ID" value="MBF5053472.1"/>
    <property type="molecule type" value="Genomic_DNA"/>
</dbReference>
<name>A0ABS0AH79_9GAMM</name>
<keyword evidence="3" id="KW-0411">Iron-sulfur</keyword>
<protein>
    <recommendedName>
        <fullName evidence="4">Radical SAM core domain-containing protein</fullName>
    </recommendedName>
</protein>
<proteinExistence type="predicted"/>
<evidence type="ECO:0000259" key="4">
    <source>
        <dbReference type="PROSITE" id="PS51918"/>
    </source>
</evidence>
<dbReference type="Pfam" id="PF04055">
    <property type="entry name" value="Radical_SAM"/>
    <property type="match status" value="1"/>
</dbReference>
<evidence type="ECO:0000256" key="3">
    <source>
        <dbReference type="ARBA" id="ARBA00023014"/>
    </source>
</evidence>
<feature type="domain" description="Radical SAM core" evidence="4">
    <location>
        <begin position="48"/>
        <end position="288"/>
    </location>
</feature>
<dbReference type="NCBIfam" id="NF033668">
    <property type="entry name" value="rSAM_PA0069"/>
    <property type="match status" value="1"/>
</dbReference>
<dbReference type="SMART" id="SM00729">
    <property type="entry name" value="Elp3"/>
    <property type="match status" value="1"/>
</dbReference>
<dbReference type="PANTHER" id="PTHR43432:SF3">
    <property type="entry name" value="SLR0285 PROTEIN"/>
    <property type="match status" value="1"/>
</dbReference>
<keyword evidence="2" id="KW-0408">Iron</keyword>
<dbReference type="GeneID" id="99767199"/>
<evidence type="ECO:0000313" key="6">
    <source>
        <dbReference type="Proteomes" id="UP000644441"/>
    </source>
</evidence>